<name>A0A917HU70_9BACL</name>
<comment type="caution">
    <text evidence="1">The sequence shown here is derived from an EMBL/GenBank/DDBJ whole genome shotgun (WGS) entry which is preliminary data.</text>
</comment>
<protein>
    <submittedName>
        <fullName evidence="1">Uncharacterized protein</fullName>
    </submittedName>
</protein>
<dbReference type="AlphaFoldDB" id="A0A917HU70"/>
<dbReference type="RefSeq" id="WP_188892808.1">
    <property type="nucleotide sequence ID" value="NZ_BMHY01000020.1"/>
</dbReference>
<accession>A0A917HU70</accession>
<evidence type="ECO:0000313" key="2">
    <source>
        <dbReference type="Proteomes" id="UP000600247"/>
    </source>
</evidence>
<dbReference type="Proteomes" id="UP000600247">
    <property type="component" value="Unassembled WGS sequence"/>
</dbReference>
<proteinExistence type="predicted"/>
<gene>
    <name evidence="1" type="ORF">GCM10010918_54160</name>
</gene>
<reference evidence="1 2" key="1">
    <citation type="journal article" date="2014" name="Int. J. Syst. Evol. Microbiol.">
        <title>Complete genome sequence of Corynebacterium casei LMG S-19264T (=DSM 44701T), isolated from a smear-ripened cheese.</title>
        <authorList>
            <consortium name="US DOE Joint Genome Institute (JGI-PGF)"/>
            <person name="Walter F."/>
            <person name="Albersmeier A."/>
            <person name="Kalinowski J."/>
            <person name="Ruckert C."/>
        </authorList>
    </citation>
    <scope>NUCLEOTIDE SEQUENCE [LARGE SCALE GENOMIC DNA]</scope>
    <source>
        <strain evidence="1 2">CGMCC 1.15286</strain>
    </source>
</reference>
<evidence type="ECO:0000313" key="1">
    <source>
        <dbReference type="EMBL" id="GGG88708.1"/>
    </source>
</evidence>
<keyword evidence="2" id="KW-1185">Reference proteome</keyword>
<organism evidence="1 2">
    <name type="scientific">Paenibacillus radicis</name>
    <name type="common">ex Gao et al. 2016</name>
    <dbReference type="NCBI Taxonomy" id="1737354"/>
    <lineage>
        <taxon>Bacteria</taxon>
        <taxon>Bacillati</taxon>
        <taxon>Bacillota</taxon>
        <taxon>Bacilli</taxon>
        <taxon>Bacillales</taxon>
        <taxon>Paenibacillaceae</taxon>
        <taxon>Paenibacillus</taxon>
    </lineage>
</organism>
<dbReference type="EMBL" id="BMHY01000020">
    <property type="protein sequence ID" value="GGG88708.1"/>
    <property type="molecule type" value="Genomic_DNA"/>
</dbReference>
<sequence length="388" mass="43997">MNARKLLLGTLIVVLLLLPTQVLARSWTSMPEADWSYTDPIVEEGFYDYITSSSTLVRNSNLYYFSNNRLHIVNTNTGKHKATIDYLGNSNMGYSFFGLYAQVDNKGNAYMMTATRNSSGIDVYKLTAYNDAGKKLWEKAYKEKIRANAGLFVLNNGNIVTYLETASEKIVTYTYDAKGQLKDKREWKSFILGYHNGYIVTRNIIGKQASRFSFYDDSMKLKFALNFNHDEGYYAGITPEGLVVFYKYNSATGKATFFTKDQTGKKVWSKELAGQAGQSTFDDQYQIGEGTFTKFGVRIGKKFFLIDRKGTMQQLTFGEFEFQTASDQTVMLYNNKKLEIYKASDLSLLHSITLSDANKMDKFLYAGAGIVYRIDEKNVISKINVAKA</sequence>